<dbReference type="InterPro" id="IPR008271">
    <property type="entry name" value="Ser/Thr_kinase_AS"/>
</dbReference>
<evidence type="ECO:0000259" key="2">
    <source>
        <dbReference type="PROSITE" id="PS50011"/>
    </source>
</evidence>
<dbReference type="SUPFAM" id="SSF56112">
    <property type="entry name" value="Protein kinase-like (PK-like)"/>
    <property type="match status" value="1"/>
</dbReference>
<keyword evidence="4" id="KW-1185">Reference proteome</keyword>
<dbReference type="PROSITE" id="PS50011">
    <property type="entry name" value="PROTEIN_KINASE_DOM"/>
    <property type="match status" value="1"/>
</dbReference>
<feature type="compositionally biased region" description="Low complexity" evidence="1">
    <location>
        <begin position="1210"/>
        <end position="1220"/>
    </location>
</feature>
<organism evidence="3 4">
    <name type="scientific">Chlamydomonas incerta</name>
    <dbReference type="NCBI Taxonomy" id="51695"/>
    <lineage>
        <taxon>Eukaryota</taxon>
        <taxon>Viridiplantae</taxon>
        <taxon>Chlorophyta</taxon>
        <taxon>core chlorophytes</taxon>
        <taxon>Chlorophyceae</taxon>
        <taxon>CS clade</taxon>
        <taxon>Chlamydomonadales</taxon>
        <taxon>Chlamydomonadaceae</taxon>
        <taxon>Chlamydomonas</taxon>
    </lineage>
</organism>
<dbReference type="Gene3D" id="1.10.510.10">
    <property type="entry name" value="Transferase(Phosphotransferase) domain 1"/>
    <property type="match status" value="2"/>
</dbReference>
<feature type="compositionally biased region" description="Low complexity" evidence="1">
    <location>
        <begin position="1659"/>
        <end position="1668"/>
    </location>
</feature>
<dbReference type="InterPro" id="IPR051681">
    <property type="entry name" value="Ser/Thr_Kinases-Pseudokinases"/>
</dbReference>
<feature type="region of interest" description="Disordered" evidence="1">
    <location>
        <begin position="1192"/>
        <end position="1220"/>
    </location>
</feature>
<sequence>MPGAQQLSGRRFCKVTIRSGDVAPRLQQQDGGRRFLLVPLWWAGELLGALTVVWGPAADAVATAAAATKEGLPTAAATAGRGKSSNGNTTPFVWRGAAGKGSRRVRDERAIGSSSSKGGSSSGGAGCGGATATVCISEPPQQQVPVLLPREVEEQEAAAAAHLMRLGLFGSSAAHVALLRRACGLAAAAAYPRASWVVIGGGGCGRSSSTCCVGELLQALSGGAEAILNDRHQLWHTPQHLSVLAAAVLHPPPSPSAGVAAPATATAAAAGSTGDGANSAQLAHLLPAHPRLRAIRTSHSRHDDDGSHDATAAATAQGPPQQPPPPGGWAGPAETATLAFFPLTASAAPQAPATPAPPNDYCYSPLPVSTSQPSTPLSAVANNGLLHQRSSFSLHLQRQMQQQLKPQHLRRSVQGVDPELTLLGQAAAAAAATDANATPPTVLATAAGGAVVGTSSETTATVLLPDCAGELMREEGHVPLDVMMAARRLVAAPLAVAASASPQAVATGACQTTNGGAVGSAAAVCAVPRQLSAAAAAGCSSSNSSGAAVQQQAQLPVLGLVLCSGGAIAEGFLAAVAEDAATIVQICNGALRDALRPPLPGAVAGPDATAGSPAAAANCWQQLLLHDGHCGCYCRAAEAASATASARAAVASDDPHHQLQSQQLQQGGVQDADAHEREREREQERVCTLLGTMMSGGLNPQLEDMVVDTPRVAAVRQQSYGHGQGHGHAQNGRMFTRRGSSTMTGHDVMLGSSAASVCPMAMAAAAAAATAGTAAGADSCDAADGRSMSAALRWRSPQTSHLGMILTTGGTNGCMSGAGGGAAGCGGGVGGLAASGTAIDSALFGDPLMTTVSITSGTNGLFRGLGAAGGGGGTGGGGSTTATGAHATAASLLAAATTPAPPISPMQVMIQTITTSIAQTLSATERTDSPERQLEDLSALTLLGEPLGWGGQGVVFRGTLHALEVAVKVCAYTDAYSTPLPSPPPSAFWLLPTAASAGVASATQSGAGLAAPVAAGEGMNGPALLSAAAVGTAAAAGAAAGFGGGASPPLLPPGAHNSFNTYSCTPIRHSSRAGGGWAAAAYACGGGDTAGRSGGSSSGGPMAAANVAAAATATEATAAAATATTPTSSTSNSRAGFRAAANTSRRGAASVAGEVDGVGTSGAATAGAGATAGAAAHHPAAVLVGGVGAAGNTTSGSSSRVRATRFASEPPTQLATATTLAAAPATAATAGGGAAAVPRGNWGAGAATPTAPSPFLRTRGVSVDSAAVAATATRAAAVGQASQQAAAAAVAASDTAATLITAGSTASAATVPLASPAGTPRGTAAAAAYLQSAPCSTGGGGGGGGGGSAAGSCVLQSGEWPRPGAGAGAGAAKHDLNKVSMLRNAAELAVCSALPGHPHLVQLFGYHTEVQLVISQPPLQPSPPHAPATANAAAATAEAAASSAAAAAAAVARGAAAVEHQRPLALVPSHLVPHLGLPVVQLQQLQQPAQLQLLQPAAAHAAALQPQQHHLALVMEYCDSGDLRTAAEAGWLLRAPEPWEEAAAAGCGGGGGGGMWGGRVLDMRAIYTTLLEVALALRHLHRHGLAHCDVKPSNILLRSSPRDPRGWTAKLSDFGCVRLLRPQPQPQPQSAPHTQHGMLPQASQHGGGAALGGGGSGGHSSSRSSGWLLAGGGCGVGNPSPPPPPPPAVPADDSHHQHRCWSPSVAAPVSPPPAGFRVLHLPVGSFTHSAPELFVRGAWLDASLDVYALGIVMWELASLAPVYPAGMSPPEVARLVLAGARPVFAPHRLQQLLRAHEAAVAAAAAAAAATAAAAAATAAAATAASAAAVEQQQQAREMKRQGNEFQQPRANPNAQYLTATLAPPPPPPQQPQPQQEQKQDIGMHLSAVISDVTVADPGGGCGGGYGSYFGCAEPFPLLHAAAADGVDFSPWGGGGAAAGVAIVPEDEPLFVLMRAAAGGGGGSGGSGGGGNASNRGVAAAAAATTFGAAGIAAGAGGGDRRAGGSRWLG</sequence>
<evidence type="ECO:0000256" key="1">
    <source>
        <dbReference type="SAM" id="MobiDB-lite"/>
    </source>
</evidence>
<dbReference type="EMBL" id="JAEHOC010000003">
    <property type="protein sequence ID" value="KAG2443917.1"/>
    <property type="molecule type" value="Genomic_DNA"/>
</dbReference>
<dbReference type="OrthoDB" id="10684044at2759"/>
<feature type="compositionally biased region" description="Low complexity" evidence="1">
    <location>
        <begin position="647"/>
        <end position="670"/>
    </location>
</feature>
<proteinExistence type="predicted"/>
<feature type="domain" description="Protein kinase" evidence="2">
    <location>
        <begin position="1335"/>
        <end position="1850"/>
    </location>
</feature>
<feature type="compositionally biased region" description="Gly residues" evidence="1">
    <location>
        <begin position="1645"/>
        <end position="1658"/>
    </location>
</feature>
<reference evidence="3" key="1">
    <citation type="journal article" date="2020" name="bioRxiv">
        <title>Comparative genomics of Chlamydomonas.</title>
        <authorList>
            <person name="Craig R.J."/>
            <person name="Hasan A.R."/>
            <person name="Ness R.W."/>
            <person name="Keightley P.D."/>
        </authorList>
    </citation>
    <scope>NUCLEOTIDE SEQUENCE</scope>
    <source>
        <strain evidence="3">SAG 7.73</strain>
    </source>
</reference>
<feature type="compositionally biased region" description="Pro residues" evidence="1">
    <location>
        <begin position="1862"/>
        <end position="1871"/>
    </location>
</feature>
<feature type="region of interest" description="Disordered" evidence="1">
    <location>
        <begin position="298"/>
        <end position="333"/>
    </location>
</feature>
<feature type="compositionally biased region" description="Low complexity" evidence="1">
    <location>
        <begin position="309"/>
        <end position="319"/>
    </location>
</feature>
<feature type="region of interest" description="Disordered" evidence="1">
    <location>
        <begin position="647"/>
        <end position="681"/>
    </location>
</feature>
<feature type="region of interest" description="Disordered" evidence="1">
    <location>
        <begin position="1620"/>
        <end position="1706"/>
    </location>
</feature>
<accession>A0A836B0I0</accession>
<dbReference type="Pfam" id="PF00069">
    <property type="entry name" value="Pkinase"/>
    <property type="match status" value="1"/>
</dbReference>
<protein>
    <recommendedName>
        <fullName evidence="2">Protein kinase domain-containing protein</fullName>
    </recommendedName>
</protein>
<dbReference type="InterPro" id="IPR000719">
    <property type="entry name" value="Prot_kinase_dom"/>
</dbReference>
<evidence type="ECO:0000313" key="4">
    <source>
        <dbReference type="Proteomes" id="UP000650467"/>
    </source>
</evidence>
<gene>
    <name evidence="3" type="ORF">HXX76_002257</name>
</gene>
<evidence type="ECO:0000313" key="3">
    <source>
        <dbReference type="EMBL" id="KAG2443917.1"/>
    </source>
</evidence>
<feature type="region of interest" description="Disordered" evidence="1">
    <location>
        <begin position="1857"/>
        <end position="1880"/>
    </location>
</feature>
<dbReference type="SMART" id="SM00220">
    <property type="entry name" value="S_TKc"/>
    <property type="match status" value="1"/>
</dbReference>
<dbReference type="GO" id="GO:0004674">
    <property type="term" value="F:protein serine/threonine kinase activity"/>
    <property type="evidence" value="ECO:0007669"/>
    <property type="project" value="TreeGrafter"/>
</dbReference>
<dbReference type="PANTHER" id="PTHR44329:SF289">
    <property type="entry name" value="SERINE_THREONINE-PROTEIN KINASE VIK"/>
    <property type="match status" value="1"/>
</dbReference>
<dbReference type="PROSITE" id="PS00108">
    <property type="entry name" value="PROTEIN_KINASE_ST"/>
    <property type="match status" value="1"/>
</dbReference>
<feature type="region of interest" description="Disordered" evidence="1">
    <location>
        <begin position="1121"/>
        <end position="1151"/>
    </location>
</feature>
<dbReference type="GO" id="GO:0005524">
    <property type="term" value="F:ATP binding"/>
    <property type="evidence" value="ECO:0007669"/>
    <property type="project" value="InterPro"/>
</dbReference>
<dbReference type="Proteomes" id="UP000650467">
    <property type="component" value="Unassembled WGS sequence"/>
</dbReference>
<feature type="compositionally biased region" description="Low complexity" evidence="1">
    <location>
        <begin position="1121"/>
        <end position="1135"/>
    </location>
</feature>
<feature type="compositionally biased region" description="Pro residues" evidence="1">
    <location>
        <begin position="1679"/>
        <end position="1689"/>
    </location>
</feature>
<dbReference type="InterPro" id="IPR011009">
    <property type="entry name" value="Kinase-like_dom_sf"/>
</dbReference>
<feature type="compositionally biased region" description="Basic and acidic residues" evidence="1">
    <location>
        <begin position="672"/>
        <end position="681"/>
    </location>
</feature>
<comment type="caution">
    <text evidence="3">The sequence shown here is derived from an EMBL/GenBank/DDBJ whole genome shotgun (WGS) entry which is preliminary data.</text>
</comment>
<dbReference type="PANTHER" id="PTHR44329">
    <property type="entry name" value="SERINE/THREONINE-PROTEIN KINASE TNNI3K-RELATED"/>
    <property type="match status" value="1"/>
</dbReference>
<feature type="region of interest" description="Disordered" evidence="1">
    <location>
        <begin position="74"/>
        <end position="125"/>
    </location>
</feature>
<name>A0A836B0I0_CHLIN</name>